<reference evidence="2" key="1">
    <citation type="submission" date="2020-03" db="EMBL/GenBank/DDBJ databases">
        <authorList>
            <person name="Weist P."/>
        </authorList>
    </citation>
    <scope>NUCLEOTIDE SEQUENCE</scope>
</reference>
<evidence type="ECO:0000313" key="3">
    <source>
        <dbReference type="Proteomes" id="UP001153269"/>
    </source>
</evidence>
<accession>A0A9N7Z4W7</accession>
<protein>
    <submittedName>
        <fullName evidence="2">Uncharacterized protein</fullName>
    </submittedName>
</protein>
<sequence>MRPPAPLPGYKPPQQAGGLLKWLSGPSNRERGGKMLIAVAEVSGLLTEVHLLLQVICEALDKRPMCLFGLEDL</sequence>
<dbReference type="AlphaFoldDB" id="A0A9N7Z4W7"/>
<name>A0A9N7Z4W7_PLEPL</name>
<organism evidence="2 3">
    <name type="scientific">Pleuronectes platessa</name>
    <name type="common">European plaice</name>
    <dbReference type="NCBI Taxonomy" id="8262"/>
    <lineage>
        <taxon>Eukaryota</taxon>
        <taxon>Metazoa</taxon>
        <taxon>Chordata</taxon>
        <taxon>Craniata</taxon>
        <taxon>Vertebrata</taxon>
        <taxon>Euteleostomi</taxon>
        <taxon>Actinopterygii</taxon>
        <taxon>Neopterygii</taxon>
        <taxon>Teleostei</taxon>
        <taxon>Neoteleostei</taxon>
        <taxon>Acanthomorphata</taxon>
        <taxon>Carangaria</taxon>
        <taxon>Pleuronectiformes</taxon>
        <taxon>Pleuronectoidei</taxon>
        <taxon>Pleuronectidae</taxon>
        <taxon>Pleuronectes</taxon>
    </lineage>
</organism>
<evidence type="ECO:0000313" key="2">
    <source>
        <dbReference type="EMBL" id="CAB1449942.1"/>
    </source>
</evidence>
<gene>
    <name evidence="2" type="ORF">PLEPLA_LOCUS37628</name>
</gene>
<dbReference type="Proteomes" id="UP001153269">
    <property type="component" value="Unassembled WGS sequence"/>
</dbReference>
<proteinExistence type="predicted"/>
<evidence type="ECO:0000256" key="1">
    <source>
        <dbReference type="SAM" id="MobiDB-lite"/>
    </source>
</evidence>
<dbReference type="EMBL" id="CADEAL010004034">
    <property type="protein sequence ID" value="CAB1449942.1"/>
    <property type="molecule type" value="Genomic_DNA"/>
</dbReference>
<feature type="compositionally biased region" description="Pro residues" evidence="1">
    <location>
        <begin position="1"/>
        <end position="11"/>
    </location>
</feature>
<keyword evidence="3" id="KW-1185">Reference proteome</keyword>
<feature type="region of interest" description="Disordered" evidence="1">
    <location>
        <begin position="1"/>
        <end position="23"/>
    </location>
</feature>
<comment type="caution">
    <text evidence="2">The sequence shown here is derived from an EMBL/GenBank/DDBJ whole genome shotgun (WGS) entry which is preliminary data.</text>
</comment>